<protein>
    <submittedName>
        <fullName evidence="1">Uncharacterized protein</fullName>
    </submittedName>
</protein>
<evidence type="ECO:0000313" key="1">
    <source>
        <dbReference type="EMBL" id="CAD8093076.1"/>
    </source>
</evidence>
<dbReference type="EMBL" id="CAJJDM010000095">
    <property type="protein sequence ID" value="CAD8093076.1"/>
    <property type="molecule type" value="Genomic_DNA"/>
</dbReference>
<comment type="caution">
    <text evidence="1">The sequence shown here is derived from an EMBL/GenBank/DDBJ whole genome shotgun (WGS) entry which is preliminary data.</text>
</comment>
<sequence>MLSEQIKQMLNNQTKPFLSQTFSRKTSTLNKRSQAISTLSAQDLPSYSPSKQILSDQKPTRFQTLEHQNTHQPSSQNANSVSCQTNMSLCYFDEPLPDIPPSDPIWLQIIPQEILKGSTVEQLFSENKEYIYYLLSLYFKDQKQGDFNMNKFKQPIKCKTRYENDFLQKTNEKVQLNKNSLYENYKSPQNFQFSQTSYKTDFTGYAPQNYNVKTDKLKYDKSKQQIATLISYKTNDTNFEFNPKLNRMTAPRLSTSTEQLAQTQKNYNQIFGWPQIIEQPQNCKNNYSKLNPLSSKGIFLDKQSESYFQYPLHPLPKTSKTYLKQYSTIIKRDIQGPRIGDVTQMKNWRQSVIKKMNHLRRQSQD</sequence>
<dbReference type="AlphaFoldDB" id="A0A8S1NST6"/>
<organism evidence="1 2">
    <name type="scientific">Paramecium primaurelia</name>
    <dbReference type="NCBI Taxonomy" id="5886"/>
    <lineage>
        <taxon>Eukaryota</taxon>
        <taxon>Sar</taxon>
        <taxon>Alveolata</taxon>
        <taxon>Ciliophora</taxon>
        <taxon>Intramacronucleata</taxon>
        <taxon>Oligohymenophorea</taxon>
        <taxon>Peniculida</taxon>
        <taxon>Parameciidae</taxon>
        <taxon>Paramecium</taxon>
    </lineage>
</organism>
<accession>A0A8S1NST6</accession>
<gene>
    <name evidence="1" type="ORF">PPRIM_AZ9-3.1.T0920108</name>
</gene>
<dbReference type="Proteomes" id="UP000688137">
    <property type="component" value="Unassembled WGS sequence"/>
</dbReference>
<name>A0A8S1NST6_PARPR</name>
<keyword evidence="2" id="KW-1185">Reference proteome</keyword>
<reference evidence="1" key="1">
    <citation type="submission" date="2021-01" db="EMBL/GenBank/DDBJ databases">
        <authorList>
            <consortium name="Genoscope - CEA"/>
            <person name="William W."/>
        </authorList>
    </citation>
    <scope>NUCLEOTIDE SEQUENCE</scope>
</reference>
<dbReference type="OMA" id="QNCKNNY"/>
<evidence type="ECO:0000313" key="2">
    <source>
        <dbReference type="Proteomes" id="UP000688137"/>
    </source>
</evidence>
<proteinExistence type="predicted"/>